<reference evidence="2" key="2">
    <citation type="submission" date="2023-02" db="EMBL/GenBank/DDBJ databases">
        <authorList>
            <person name="Swenson N.G."/>
            <person name="Wegrzyn J.L."/>
            <person name="Mcevoy S.L."/>
        </authorList>
    </citation>
    <scope>NUCLEOTIDE SEQUENCE</scope>
    <source>
        <strain evidence="2">91603</strain>
        <tissue evidence="2">Leaf</tissue>
    </source>
</reference>
<feature type="transmembrane region" description="Helical" evidence="1">
    <location>
        <begin position="116"/>
        <end position="140"/>
    </location>
</feature>
<dbReference type="EMBL" id="JAJSOW010000106">
    <property type="protein sequence ID" value="KAI9162576.1"/>
    <property type="molecule type" value="Genomic_DNA"/>
</dbReference>
<keyword evidence="1" id="KW-1133">Transmembrane helix</keyword>
<evidence type="ECO:0000313" key="3">
    <source>
        <dbReference type="Proteomes" id="UP001064489"/>
    </source>
</evidence>
<keyword evidence="1" id="KW-0472">Membrane</keyword>
<dbReference type="AlphaFoldDB" id="A0AAD5IHN8"/>
<dbReference type="Proteomes" id="UP001064489">
    <property type="component" value="Chromosome 2"/>
</dbReference>
<dbReference type="PANTHER" id="PTHR48473">
    <property type="entry name" value="TIR DOMAIN-CONTAINING PROTEIN"/>
    <property type="match status" value="1"/>
</dbReference>
<gene>
    <name evidence="2" type="ORF">LWI28_028635</name>
</gene>
<proteinExistence type="predicted"/>
<keyword evidence="3" id="KW-1185">Reference proteome</keyword>
<accession>A0AAD5IHN8</accession>
<comment type="caution">
    <text evidence="2">The sequence shown here is derived from an EMBL/GenBank/DDBJ whole genome shotgun (WGS) entry which is preliminary data.</text>
</comment>
<feature type="transmembrane region" description="Helical" evidence="1">
    <location>
        <begin position="152"/>
        <end position="169"/>
    </location>
</feature>
<feature type="transmembrane region" description="Helical" evidence="1">
    <location>
        <begin position="67"/>
        <end position="88"/>
    </location>
</feature>
<protein>
    <submittedName>
        <fullName evidence="2">Uncharacterized protein</fullName>
    </submittedName>
</protein>
<organism evidence="2 3">
    <name type="scientific">Acer negundo</name>
    <name type="common">Box elder</name>
    <dbReference type="NCBI Taxonomy" id="4023"/>
    <lineage>
        <taxon>Eukaryota</taxon>
        <taxon>Viridiplantae</taxon>
        <taxon>Streptophyta</taxon>
        <taxon>Embryophyta</taxon>
        <taxon>Tracheophyta</taxon>
        <taxon>Spermatophyta</taxon>
        <taxon>Magnoliopsida</taxon>
        <taxon>eudicotyledons</taxon>
        <taxon>Gunneridae</taxon>
        <taxon>Pentapetalae</taxon>
        <taxon>rosids</taxon>
        <taxon>malvids</taxon>
        <taxon>Sapindales</taxon>
        <taxon>Sapindaceae</taxon>
        <taxon>Hippocastanoideae</taxon>
        <taxon>Acereae</taxon>
        <taxon>Acer</taxon>
    </lineage>
</organism>
<sequence>MPSSPLPSPPPLPLPSPPPPPTMKYTSSCNFQWITAEQMFVTTNLILEVPVPSVVFDKLSSVHKPQYALVSMLLSFMTMLICIIQLVYQGGEARVGWKRKGKIPWLYYPPPNDKPFGTVIGFIGLLCAIFQSIFTAIDYASYLQNINDPIKISIWPLVFFFCLACSTFFKESPKEASKKSLCPTCSSTESAVARMNNV</sequence>
<keyword evidence="1" id="KW-0812">Transmembrane</keyword>
<reference evidence="2" key="1">
    <citation type="journal article" date="2022" name="Plant J.">
        <title>Strategies of tolerance reflected in two North American maple genomes.</title>
        <authorList>
            <person name="McEvoy S.L."/>
            <person name="Sezen U.U."/>
            <person name="Trouern-Trend A."/>
            <person name="McMahon S.M."/>
            <person name="Schaberg P.G."/>
            <person name="Yang J."/>
            <person name="Wegrzyn J.L."/>
            <person name="Swenson N.G."/>
        </authorList>
    </citation>
    <scope>NUCLEOTIDE SEQUENCE</scope>
    <source>
        <strain evidence="2">91603</strain>
    </source>
</reference>
<name>A0AAD5IHN8_ACENE</name>
<evidence type="ECO:0000256" key="1">
    <source>
        <dbReference type="SAM" id="Phobius"/>
    </source>
</evidence>
<evidence type="ECO:0000313" key="2">
    <source>
        <dbReference type="EMBL" id="KAI9162576.1"/>
    </source>
</evidence>
<dbReference type="PANTHER" id="PTHR48473:SF1">
    <property type="entry name" value="TIR DOMAIN-CONTAINING PROTEIN"/>
    <property type="match status" value="1"/>
</dbReference>